<evidence type="ECO:0000256" key="3">
    <source>
        <dbReference type="ARBA" id="ARBA00022989"/>
    </source>
</evidence>
<evidence type="ECO:0000313" key="6">
    <source>
        <dbReference type="EMBL" id="CAL5138789.1"/>
    </source>
</evidence>
<keyword evidence="4 5" id="KW-0472">Membrane</keyword>
<dbReference type="InterPro" id="IPR019184">
    <property type="entry name" value="Uncharacterised_TM-17"/>
</dbReference>
<feature type="transmembrane region" description="Helical" evidence="5">
    <location>
        <begin position="71"/>
        <end position="94"/>
    </location>
</feature>
<gene>
    <name evidence="6" type="ORF">CDAUBV1_LOCUS13664</name>
</gene>
<evidence type="ECO:0000256" key="2">
    <source>
        <dbReference type="ARBA" id="ARBA00022692"/>
    </source>
</evidence>
<dbReference type="Proteomes" id="UP001497525">
    <property type="component" value="Unassembled WGS sequence"/>
</dbReference>
<dbReference type="AlphaFoldDB" id="A0AAV2TPF0"/>
<keyword evidence="3 5" id="KW-1133">Transmembrane helix</keyword>
<proteinExistence type="predicted"/>
<feature type="transmembrane region" description="Helical" evidence="5">
    <location>
        <begin position="7"/>
        <end position="32"/>
    </location>
</feature>
<dbReference type="Pfam" id="PF09799">
    <property type="entry name" value="Transmemb_17"/>
    <property type="match status" value="1"/>
</dbReference>
<dbReference type="GO" id="GO:0016020">
    <property type="term" value="C:membrane"/>
    <property type="evidence" value="ECO:0007669"/>
    <property type="project" value="UniProtKB-SubCell"/>
</dbReference>
<evidence type="ECO:0000256" key="5">
    <source>
        <dbReference type="SAM" id="Phobius"/>
    </source>
</evidence>
<sequence>MKRPSILYYFSAMAAAFMTAVLLLCEIGIWYYKTLIYPYDGSRALWEFTILSAAMKIEMFRTFLGLAGNRLGYGALIIINLALLVVVVLFAFWLLMWQLYTIGLEVYLVCLKFGFEALAVFFGLHEIITLGR</sequence>
<evidence type="ECO:0000256" key="4">
    <source>
        <dbReference type="ARBA" id="ARBA00023136"/>
    </source>
</evidence>
<comment type="caution">
    <text evidence="6">The sequence shown here is derived from an EMBL/GenBank/DDBJ whole genome shotgun (WGS) entry which is preliminary data.</text>
</comment>
<protein>
    <recommendedName>
        <fullName evidence="8">ATP synthase F0 subunit 6</fullName>
    </recommendedName>
</protein>
<organism evidence="6 7">
    <name type="scientific">Calicophoron daubneyi</name>
    <name type="common">Rumen fluke</name>
    <name type="synonym">Paramphistomum daubneyi</name>
    <dbReference type="NCBI Taxonomy" id="300641"/>
    <lineage>
        <taxon>Eukaryota</taxon>
        <taxon>Metazoa</taxon>
        <taxon>Spiralia</taxon>
        <taxon>Lophotrochozoa</taxon>
        <taxon>Platyhelminthes</taxon>
        <taxon>Trematoda</taxon>
        <taxon>Digenea</taxon>
        <taxon>Plagiorchiida</taxon>
        <taxon>Pronocephalata</taxon>
        <taxon>Paramphistomoidea</taxon>
        <taxon>Paramphistomidae</taxon>
        <taxon>Calicophoron</taxon>
    </lineage>
</organism>
<reference evidence="6" key="1">
    <citation type="submission" date="2024-06" db="EMBL/GenBank/DDBJ databases">
        <authorList>
            <person name="Liu X."/>
            <person name="Lenzi L."/>
            <person name="Haldenby T S."/>
            <person name="Uol C."/>
        </authorList>
    </citation>
    <scope>NUCLEOTIDE SEQUENCE</scope>
</reference>
<comment type="subcellular location">
    <subcellularLocation>
        <location evidence="1">Membrane</location>
        <topology evidence="1">Multi-pass membrane protein</topology>
    </subcellularLocation>
</comment>
<evidence type="ECO:0008006" key="8">
    <source>
        <dbReference type="Google" id="ProtNLM"/>
    </source>
</evidence>
<evidence type="ECO:0000313" key="7">
    <source>
        <dbReference type="Proteomes" id="UP001497525"/>
    </source>
</evidence>
<keyword evidence="2 5" id="KW-0812">Transmembrane</keyword>
<accession>A0AAV2TPF0</accession>
<feature type="transmembrane region" description="Helical" evidence="5">
    <location>
        <begin position="106"/>
        <end position="124"/>
    </location>
</feature>
<dbReference type="EMBL" id="CAXLJL010000534">
    <property type="protein sequence ID" value="CAL5138789.1"/>
    <property type="molecule type" value="Genomic_DNA"/>
</dbReference>
<name>A0AAV2TPF0_CALDB</name>
<evidence type="ECO:0000256" key="1">
    <source>
        <dbReference type="ARBA" id="ARBA00004141"/>
    </source>
</evidence>